<feature type="transmembrane region" description="Helical" evidence="7">
    <location>
        <begin position="411"/>
        <end position="431"/>
    </location>
</feature>
<dbReference type="RefSeq" id="XP_066076842.1">
    <property type="nucleotide sequence ID" value="XM_066220745.1"/>
</dbReference>
<dbReference type="PANTHER" id="PTHR42718">
    <property type="entry name" value="MAJOR FACILITATOR SUPERFAMILY MULTIDRUG TRANSPORTER MFSC"/>
    <property type="match status" value="1"/>
</dbReference>
<dbReference type="GO" id="GO:0016020">
    <property type="term" value="C:membrane"/>
    <property type="evidence" value="ECO:0007669"/>
    <property type="project" value="UniProtKB-SubCell"/>
</dbReference>
<protein>
    <recommendedName>
        <fullName evidence="8">Major facilitator superfamily (MFS) profile domain-containing protein</fullName>
    </recommendedName>
</protein>
<dbReference type="EMBL" id="CP144103">
    <property type="protein sequence ID" value="WWC90079.1"/>
    <property type="molecule type" value="Genomic_DNA"/>
</dbReference>
<feature type="compositionally biased region" description="Polar residues" evidence="6">
    <location>
        <begin position="28"/>
        <end position="37"/>
    </location>
</feature>
<feature type="transmembrane region" description="Helical" evidence="7">
    <location>
        <begin position="377"/>
        <end position="399"/>
    </location>
</feature>
<feature type="transmembrane region" description="Helical" evidence="7">
    <location>
        <begin position="272"/>
        <end position="295"/>
    </location>
</feature>
<evidence type="ECO:0000259" key="8">
    <source>
        <dbReference type="PROSITE" id="PS50850"/>
    </source>
</evidence>
<feature type="region of interest" description="Disordered" evidence="6">
    <location>
        <begin position="1"/>
        <end position="100"/>
    </location>
</feature>
<dbReference type="Proteomes" id="UP001355207">
    <property type="component" value="Chromosome 6"/>
</dbReference>
<gene>
    <name evidence="9" type="ORF">L201_005012</name>
</gene>
<comment type="subcellular location">
    <subcellularLocation>
        <location evidence="1">Membrane</location>
        <topology evidence="1">Multi-pass membrane protein</topology>
    </subcellularLocation>
</comment>
<name>A0AAX4JYX5_9TREE</name>
<feature type="compositionally biased region" description="Polar residues" evidence="6">
    <location>
        <begin position="1"/>
        <end position="20"/>
    </location>
</feature>
<feature type="compositionally biased region" description="Low complexity" evidence="6">
    <location>
        <begin position="38"/>
        <end position="68"/>
    </location>
</feature>
<keyword evidence="4 7" id="KW-1133">Transmembrane helix</keyword>
<feature type="transmembrane region" description="Helical" evidence="7">
    <location>
        <begin position="202"/>
        <end position="219"/>
    </location>
</feature>
<proteinExistence type="predicted"/>
<dbReference type="AlphaFoldDB" id="A0AAX4JYX5"/>
<evidence type="ECO:0000256" key="7">
    <source>
        <dbReference type="SAM" id="Phobius"/>
    </source>
</evidence>
<feature type="transmembrane region" description="Helical" evidence="7">
    <location>
        <begin position="546"/>
        <end position="564"/>
    </location>
</feature>
<evidence type="ECO:0000313" key="9">
    <source>
        <dbReference type="EMBL" id="WWC90079.1"/>
    </source>
</evidence>
<evidence type="ECO:0000256" key="6">
    <source>
        <dbReference type="SAM" id="MobiDB-lite"/>
    </source>
</evidence>
<feature type="transmembrane region" description="Helical" evidence="7">
    <location>
        <begin position="112"/>
        <end position="136"/>
    </location>
</feature>
<accession>A0AAX4JYX5</accession>
<feature type="transmembrane region" description="Helical" evidence="7">
    <location>
        <begin position="307"/>
        <end position="327"/>
    </location>
</feature>
<dbReference type="InterPro" id="IPR036259">
    <property type="entry name" value="MFS_trans_sf"/>
</dbReference>
<feature type="transmembrane region" description="Helical" evidence="7">
    <location>
        <begin position="333"/>
        <end position="356"/>
    </location>
</feature>
<feature type="domain" description="Major facilitator superfamily (MFS) profile" evidence="8">
    <location>
        <begin position="113"/>
        <end position="569"/>
    </location>
</feature>
<feature type="transmembrane region" description="Helical" evidence="7">
    <location>
        <begin position="473"/>
        <end position="497"/>
    </location>
</feature>
<keyword evidence="2" id="KW-0813">Transport</keyword>
<dbReference type="SUPFAM" id="SSF103473">
    <property type="entry name" value="MFS general substrate transporter"/>
    <property type="match status" value="2"/>
</dbReference>
<keyword evidence="10" id="KW-1185">Reference proteome</keyword>
<feature type="transmembrane region" description="Helical" evidence="7">
    <location>
        <begin position="443"/>
        <end position="461"/>
    </location>
</feature>
<feature type="transmembrane region" description="Helical" evidence="7">
    <location>
        <begin position="178"/>
        <end position="196"/>
    </location>
</feature>
<dbReference type="InterPro" id="IPR020846">
    <property type="entry name" value="MFS_dom"/>
</dbReference>
<dbReference type="Pfam" id="PF07690">
    <property type="entry name" value="MFS_1"/>
    <property type="match status" value="1"/>
</dbReference>
<sequence>MSENSTLAGSPLPNNNNNASVLKENEKSFQLNQNGFYNKSNNDKSTLNNSSTLNSAMTDSSPSPMTTTKEGVVDKESQQLARNHSKQLRQGASDDEQHDNPLAKLGQARKNFLLFIFSVATFIDICNVSGVAVAVAQISQDIRLDTSQIVWIITSYSLCFAAFLLFAGRLSDLFPAQIVFEGGFFVLGILSLVTSFVTSNKYGFLILRGLGGIAGAMTIPSAYHLTVHMFPDPTEQQAKLALLGMAGAVGNVLGLVLAGICMLANYRWFFRVLAILCILFTILCVILLPFTGSTYIPDPNVPRWKRLDFIGVIIMTGSLICFILALTQGPIDGWGSASFIAPFVICFPLAIAFFFWEARIDPKSAVLPSSVWQTTNIVISSLAIGIAFPFWATSQLLYATWFQEAFGWKPIHVAAAILPQGITALLIGGLTQAVPQIITKPRYSMPIGGILIIIAEILQVFSDGGAHKDYWRYCFPAFILGSAGAVITYFASAINVVTYCPPEMAGVAGGLTQVLAQIAGAITLAVQASFEGNGLTDWKLVGRRSFYFQIAWTAVLTIQYVILYKTPGTPEEEHEAARKRIAAKGGETGVIST</sequence>
<keyword evidence="3 7" id="KW-0812">Transmembrane</keyword>
<dbReference type="PANTHER" id="PTHR42718:SF9">
    <property type="entry name" value="MAJOR FACILITATOR SUPERFAMILY MULTIDRUG TRANSPORTER MFSC"/>
    <property type="match status" value="1"/>
</dbReference>
<evidence type="ECO:0000313" key="10">
    <source>
        <dbReference type="Proteomes" id="UP001355207"/>
    </source>
</evidence>
<dbReference type="GO" id="GO:0022857">
    <property type="term" value="F:transmembrane transporter activity"/>
    <property type="evidence" value="ECO:0007669"/>
    <property type="project" value="InterPro"/>
</dbReference>
<dbReference type="Gene3D" id="1.20.1250.20">
    <property type="entry name" value="MFS general substrate transporter like domains"/>
    <property type="match status" value="1"/>
</dbReference>
<dbReference type="InterPro" id="IPR011701">
    <property type="entry name" value="MFS"/>
</dbReference>
<evidence type="ECO:0000256" key="5">
    <source>
        <dbReference type="ARBA" id="ARBA00023136"/>
    </source>
</evidence>
<evidence type="ECO:0000256" key="3">
    <source>
        <dbReference type="ARBA" id="ARBA00022692"/>
    </source>
</evidence>
<reference evidence="9 10" key="1">
    <citation type="submission" date="2024-01" db="EMBL/GenBank/DDBJ databases">
        <title>Comparative genomics of Cryptococcus and Kwoniella reveals pathogenesis evolution and contrasting modes of karyotype evolution via chromosome fusion or intercentromeric recombination.</title>
        <authorList>
            <person name="Coelho M.A."/>
            <person name="David-Palma M."/>
            <person name="Shea T."/>
            <person name="Bowers K."/>
            <person name="McGinley-Smith S."/>
            <person name="Mohammad A.W."/>
            <person name="Gnirke A."/>
            <person name="Yurkov A.M."/>
            <person name="Nowrousian M."/>
            <person name="Sun S."/>
            <person name="Cuomo C.A."/>
            <person name="Heitman J."/>
        </authorList>
    </citation>
    <scope>NUCLEOTIDE SEQUENCE [LARGE SCALE GENOMIC DNA]</scope>
    <source>
        <strain evidence="9 10">CBS 6074</strain>
    </source>
</reference>
<feature type="transmembrane region" description="Helical" evidence="7">
    <location>
        <begin position="240"/>
        <end position="266"/>
    </location>
</feature>
<feature type="transmembrane region" description="Helical" evidence="7">
    <location>
        <begin position="148"/>
        <end position="166"/>
    </location>
</feature>
<organism evidence="9 10">
    <name type="scientific">Kwoniella dendrophila CBS 6074</name>
    <dbReference type="NCBI Taxonomy" id="1295534"/>
    <lineage>
        <taxon>Eukaryota</taxon>
        <taxon>Fungi</taxon>
        <taxon>Dikarya</taxon>
        <taxon>Basidiomycota</taxon>
        <taxon>Agaricomycotina</taxon>
        <taxon>Tremellomycetes</taxon>
        <taxon>Tremellales</taxon>
        <taxon>Cryptococcaceae</taxon>
        <taxon>Kwoniella</taxon>
    </lineage>
</organism>
<dbReference type="GeneID" id="91095682"/>
<evidence type="ECO:0000256" key="4">
    <source>
        <dbReference type="ARBA" id="ARBA00022989"/>
    </source>
</evidence>
<dbReference type="PROSITE" id="PS50850">
    <property type="entry name" value="MFS"/>
    <property type="match status" value="1"/>
</dbReference>
<evidence type="ECO:0000256" key="1">
    <source>
        <dbReference type="ARBA" id="ARBA00004141"/>
    </source>
</evidence>
<feature type="transmembrane region" description="Helical" evidence="7">
    <location>
        <begin position="504"/>
        <end position="526"/>
    </location>
</feature>
<evidence type="ECO:0000256" key="2">
    <source>
        <dbReference type="ARBA" id="ARBA00022448"/>
    </source>
</evidence>
<keyword evidence="5 7" id="KW-0472">Membrane</keyword>